<dbReference type="PANTHER" id="PTHR37308">
    <property type="entry name" value="INTEGRAL MEMBRANE PROTEIN"/>
    <property type="match status" value="1"/>
</dbReference>
<feature type="transmembrane region" description="Helical" evidence="1">
    <location>
        <begin position="233"/>
        <end position="251"/>
    </location>
</feature>
<dbReference type="OrthoDB" id="313161at2157"/>
<keyword evidence="1" id="KW-1133">Transmembrane helix</keyword>
<dbReference type="Pfam" id="PF04018">
    <property type="entry name" value="VCA0040-like"/>
    <property type="match status" value="1"/>
</dbReference>
<feature type="transmembrane region" description="Helical" evidence="1">
    <location>
        <begin position="144"/>
        <end position="164"/>
    </location>
</feature>
<keyword evidence="1" id="KW-0812">Transmembrane</keyword>
<dbReference type="AlphaFoldDB" id="A0A202E520"/>
<comment type="caution">
    <text evidence="2">The sequence shown here is derived from an EMBL/GenBank/DDBJ whole genome shotgun (WGS) entry which is preliminary data.</text>
</comment>
<dbReference type="EMBL" id="MWPH01000003">
    <property type="protein sequence ID" value="OVE83393.1"/>
    <property type="molecule type" value="Genomic_DNA"/>
</dbReference>
<feature type="transmembrane region" description="Helical" evidence="1">
    <location>
        <begin position="296"/>
        <end position="317"/>
    </location>
</feature>
<evidence type="ECO:0000256" key="1">
    <source>
        <dbReference type="SAM" id="Phobius"/>
    </source>
</evidence>
<evidence type="ECO:0000313" key="2">
    <source>
        <dbReference type="EMBL" id="OVE83393.1"/>
    </source>
</evidence>
<dbReference type="Proteomes" id="UP000196084">
    <property type="component" value="Unassembled WGS sequence"/>
</dbReference>
<organism evidence="2 3">
    <name type="scientific">Natronolimnobius baerhuensis</name>
    <dbReference type="NCBI Taxonomy" id="253108"/>
    <lineage>
        <taxon>Archaea</taxon>
        <taxon>Methanobacteriati</taxon>
        <taxon>Methanobacteriota</taxon>
        <taxon>Stenosarchaea group</taxon>
        <taxon>Halobacteria</taxon>
        <taxon>Halobacteriales</taxon>
        <taxon>Natrialbaceae</taxon>
        <taxon>Natronolimnobius</taxon>
    </lineage>
</organism>
<feature type="transmembrane region" description="Helical" evidence="1">
    <location>
        <begin position="115"/>
        <end position="132"/>
    </location>
</feature>
<evidence type="ECO:0000313" key="3">
    <source>
        <dbReference type="Proteomes" id="UP000196084"/>
    </source>
</evidence>
<dbReference type="RefSeq" id="WP_087715021.1">
    <property type="nucleotide sequence ID" value="NZ_MWPH01000003.1"/>
</dbReference>
<sequence>MGYERVDLVVNRLELLRSYGYGLCMGTADALPGVSGGTVALLLGFYGQLLAAITALTPRRAATVLSGYRSDRREEAREALLEMDLQFLLPLGVGMVTAVVLIAGVVSSLAESNPYPMFGFFAGLIAASAIALGKSLEFASWRHVAVAAVGGGLALLVAADIVSLPGSGPAVIFVAGAIAISAMILPGISGALILILFGQYVYLSDQLSAFVSALGGLPRGGEVAALVDPGTTVVIFVAGGLVGLFTIARVVRAAMARQRELTLIFLVSLIAGSTPAPLHNISEHTASTPVWTTETAVITAGWMLLGALALFALEYLVGGFDPE</sequence>
<feature type="transmembrane region" description="Helical" evidence="1">
    <location>
        <begin position="263"/>
        <end position="281"/>
    </location>
</feature>
<feature type="transmembrane region" description="Helical" evidence="1">
    <location>
        <begin position="87"/>
        <end position="109"/>
    </location>
</feature>
<proteinExistence type="predicted"/>
<dbReference type="PANTHER" id="PTHR37308:SF1">
    <property type="entry name" value="POLYPRENYL-PHOSPHATE TRANSPORTER"/>
    <property type="match status" value="1"/>
</dbReference>
<keyword evidence="1" id="KW-0472">Membrane</keyword>
<gene>
    <name evidence="2" type="ORF">B2G88_13110</name>
</gene>
<accession>A0A202E520</accession>
<keyword evidence="3" id="KW-1185">Reference proteome</keyword>
<feature type="transmembrane region" description="Helical" evidence="1">
    <location>
        <begin position="170"/>
        <end position="197"/>
    </location>
</feature>
<reference evidence="2 3" key="1">
    <citation type="submission" date="2017-02" db="EMBL/GenBank/DDBJ databases">
        <title>Natronthermophilus aegyptiacus gen. nov.,sp. nov., an aerobic, extremely halophilic alkalithermophilic archaeon isolated from the athalassohaline Wadi An Natrun, Egypt.</title>
        <authorList>
            <person name="Zhao B."/>
        </authorList>
    </citation>
    <scope>NUCLEOTIDE SEQUENCE [LARGE SCALE GENOMIC DNA]</scope>
    <source>
        <strain evidence="2 3">CGMCC 1.3597</strain>
    </source>
</reference>
<name>A0A202E520_9EURY</name>
<protein>
    <submittedName>
        <fullName evidence="2">DUF368 domain-containing protein</fullName>
    </submittedName>
</protein>
<dbReference type="InterPro" id="IPR007163">
    <property type="entry name" value="VCA0040-like"/>
</dbReference>